<dbReference type="FunFam" id="3.40.50.300:FF:000395">
    <property type="entry name" value="Replication factor C subunit 1"/>
    <property type="match status" value="1"/>
</dbReference>
<proteinExistence type="predicted"/>
<dbReference type="SUPFAM" id="SSF52540">
    <property type="entry name" value="P-loop containing nucleoside triphosphate hydrolases"/>
    <property type="match status" value="1"/>
</dbReference>
<sequence length="149" mass="16248">MVTSRRTQFEFAARPPPWKQSNDDGSSFRAALLSGPPGIGKTTSAQLVCRELGLLAIEMNASDTRNKKNLDATVGELTGNTQIEEYFGKAKKAPQNQVSHVLIMDEVDGMSGNQDRAGIQELIAMIKSSKIPILCICNDRQAQKIRSLA</sequence>
<dbReference type="PANTHER" id="PTHR23389:SF6">
    <property type="entry name" value="REPLICATION FACTOR C SUBUNIT 1"/>
    <property type="match status" value="1"/>
</dbReference>
<protein>
    <submittedName>
        <fullName evidence="5">AAA+ ATPase domain-containing protein</fullName>
    </submittedName>
</protein>
<dbReference type="CDD" id="cd00009">
    <property type="entry name" value="AAA"/>
    <property type="match status" value="1"/>
</dbReference>
<dbReference type="InterPro" id="IPR003959">
    <property type="entry name" value="ATPase_AAA_core"/>
</dbReference>
<evidence type="ECO:0000256" key="1">
    <source>
        <dbReference type="ARBA" id="ARBA00022705"/>
    </source>
</evidence>
<reference evidence="5" key="1">
    <citation type="submission" date="2022-11" db="UniProtKB">
        <authorList>
            <consortium name="WormBaseParasite"/>
        </authorList>
    </citation>
    <scope>IDENTIFICATION</scope>
</reference>
<accession>A0A914V1T0</accession>
<dbReference type="Proteomes" id="UP000887566">
    <property type="component" value="Unplaced"/>
</dbReference>
<dbReference type="InterPro" id="IPR003593">
    <property type="entry name" value="AAA+_ATPase"/>
</dbReference>
<dbReference type="Pfam" id="PF00004">
    <property type="entry name" value="AAA"/>
    <property type="match status" value="1"/>
</dbReference>
<dbReference type="WBParaSite" id="PSAMB.scaffold14315size1926.g35989.t1">
    <property type="protein sequence ID" value="PSAMB.scaffold14315size1926.g35989.t1"/>
    <property type="gene ID" value="PSAMB.scaffold14315size1926.g35989"/>
</dbReference>
<keyword evidence="4" id="KW-1185">Reference proteome</keyword>
<evidence type="ECO:0000256" key="2">
    <source>
        <dbReference type="SAM" id="MobiDB-lite"/>
    </source>
</evidence>
<dbReference type="PANTHER" id="PTHR23389">
    <property type="entry name" value="CHROMOSOME TRANSMISSION FIDELITY FACTOR 18"/>
    <property type="match status" value="1"/>
</dbReference>
<evidence type="ECO:0000313" key="4">
    <source>
        <dbReference type="Proteomes" id="UP000887566"/>
    </source>
</evidence>
<dbReference type="GO" id="GO:0006260">
    <property type="term" value="P:DNA replication"/>
    <property type="evidence" value="ECO:0007669"/>
    <property type="project" value="UniProtKB-KW"/>
</dbReference>
<feature type="region of interest" description="Disordered" evidence="2">
    <location>
        <begin position="1"/>
        <end position="26"/>
    </location>
</feature>
<dbReference type="GO" id="GO:0003677">
    <property type="term" value="F:DNA binding"/>
    <property type="evidence" value="ECO:0007669"/>
    <property type="project" value="TreeGrafter"/>
</dbReference>
<dbReference type="GO" id="GO:0005634">
    <property type="term" value="C:nucleus"/>
    <property type="evidence" value="ECO:0007669"/>
    <property type="project" value="TreeGrafter"/>
</dbReference>
<dbReference type="SMART" id="SM00382">
    <property type="entry name" value="AAA"/>
    <property type="match status" value="1"/>
</dbReference>
<dbReference type="InterPro" id="IPR027417">
    <property type="entry name" value="P-loop_NTPase"/>
</dbReference>
<dbReference type="AlphaFoldDB" id="A0A914V1T0"/>
<evidence type="ECO:0000259" key="3">
    <source>
        <dbReference type="SMART" id="SM00382"/>
    </source>
</evidence>
<dbReference type="Gene3D" id="3.40.50.300">
    <property type="entry name" value="P-loop containing nucleotide triphosphate hydrolases"/>
    <property type="match status" value="1"/>
</dbReference>
<dbReference type="GO" id="GO:0005524">
    <property type="term" value="F:ATP binding"/>
    <property type="evidence" value="ECO:0007669"/>
    <property type="project" value="InterPro"/>
</dbReference>
<organism evidence="4 5">
    <name type="scientific">Plectus sambesii</name>
    <dbReference type="NCBI Taxonomy" id="2011161"/>
    <lineage>
        <taxon>Eukaryota</taxon>
        <taxon>Metazoa</taxon>
        <taxon>Ecdysozoa</taxon>
        <taxon>Nematoda</taxon>
        <taxon>Chromadorea</taxon>
        <taxon>Plectida</taxon>
        <taxon>Plectina</taxon>
        <taxon>Plectoidea</taxon>
        <taxon>Plectidae</taxon>
        <taxon>Plectus</taxon>
    </lineage>
</organism>
<feature type="domain" description="AAA+ ATPase" evidence="3">
    <location>
        <begin position="27"/>
        <end position="148"/>
    </location>
</feature>
<dbReference type="GO" id="GO:0016887">
    <property type="term" value="F:ATP hydrolysis activity"/>
    <property type="evidence" value="ECO:0007669"/>
    <property type="project" value="InterPro"/>
</dbReference>
<name>A0A914V1T0_9BILA</name>
<keyword evidence="1" id="KW-0235">DNA replication</keyword>
<evidence type="ECO:0000313" key="5">
    <source>
        <dbReference type="WBParaSite" id="PSAMB.scaffold14315size1926.g35989.t1"/>
    </source>
</evidence>